<dbReference type="GO" id="GO:0016301">
    <property type="term" value="F:kinase activity"/>
    <property type="evidence" value="ECO:0007669"/>
    <property type="project" value="UniProtKB-KW"/>
</dbReference>
<gene>
    <name evidence="9" type="ORF">ABJI51_25000</name>
</gene>
<protein>
    <recommendedName>
        <fullName evidence="2">histidine kinase</fullName>
        <ecNumber evidence="2">2.7.13.3</ecNumber>
    </recommendedName>
</protein>
<dbReference type="RefSeq" id="WP_348953836.1">
    <property type="nucleotide sequence ID" value="NZ_JBDZYD010000009.1"/>
</dbReference>
<accession>A0ABV0LJK1</accession>
<evidence type="ECO:0000313" key="10">
    <source>
        <dbReference type="Proteomes" id="UP001440984"/>
    </source>
</evidence>
<evidence type="ECO:0000256" key="1">
    <source>
        <dbReference type="ARBA" id="ARBA00000085"/>
    </source>
</evidence>
<keyword evidence="7" id="KW-0472">Membrane</keyword>
<evidence type="ECO:0000256" key="4">
    <source>
        <dbReference type="ARBA" id="ARBA00022679"/>
    </source>
</evidence>
<keyword evidence="6 9" id="KW-0418">Kinase</keyword>
<dbReference type="PROSITE" id="PS50109">
    <property type="entry name" value="HIS_KIN"/>
    <property type="match status" value="1"/>
</dbReference>
<evidence type="ECO:0000313" key="9">
    <source>
        <dbReference type="EMBL" id="MEQ0562356.1"/>
    </source>
</evidence>
<keyword evidence="10" id="KW-1185">Reference proteome</keyword>
<dbReference type="Gene3D" id="3.30.565.10">
    <property type="entry name" value="Histidine kinase-like ATPase, C-terminal domain"/>
    <property type="match status" value="1"/>
</dbReference>
<name>A0ABV0LJK1_9PSEU</name>
<reference evidence="9 10" key="1">
    <citation type="submission" date="2024-05" db="EMBL/GenBank/DDBJ databases">
        <authorList>
            <person name="Zhao H."/>
            <person name="Xu Y."/>
            <person name="Lin S."/>
            <person name="Spain J.C."/>
            <person name="Zhou N.-Y."/>
        </authorList>
    </citation>
    <scope>NUCLEOTIDE SEQUENCE [LARGE SCALE GENOMIC DNA]</scope>
    <source>
        <strain evidence="9 10">NEAU-NG30</strain>
    </source>
</reference>
<dbReference type="PANTHER" id="PTHR45436">
    <property type="entry name" value="SENSOR HISTIDINE KINASE YKOH"/>
    <property type="match status" value="1"/>
</dbReference>
<evidence type="ECO:0000256" key="3">
    <source>
        <dbReference type="ARBA" id="ARBA00022553"/>
    </source>
</evidence>
<evidence type="ECO:0000256" key="5">
    <source>
        <dbReference type="ARBA" id="ARBA00022692"/>
    </source>
</evidence>
<dbReference type="EMBL" id="JBDZYD010000009">
    <property type="protein sequence ID" value="MEQ0562356.1"/>
    <property type="molecule type" value="Genomic_DNA"/>
</dbReference>
<dbReference type="InterPro" id="IPR036890">
    <property type="entry name" value="HATPase_C_sf"/>
</dbReference>
<evidence type="ECO:0000256" key="7">
    <source>
        <dbReference type="ARBA" id="ARBA00022989"/>
    </source>
</evidence>
<evidence type="ECO:0000259" key="8">
    <source>
        <dbReference type="PROSITE" id="PS50109"/>
    </source>
</evidence>
<organism evidence="9 10">
    <name type="scientific">Amycolatopsis melonis</name>
    <dbReference type="NCBI Taxonomy" id="3156488"/>
    <lineage>
        <taxon>Bacteria</taxon>
        <taxon>Bacillati</taxon>
        <taxon>Actinomycetota</taxon>
        <taxon>Actinomycetes</taxon>
        <taxon>Pseudonocardiales</taxon>
        <taxon>Pseudonocardiaceae</taxon>
        <taxon>Amycolatopsis</taxon>
    </lineage>
</organism>
<sequence length="157" mass="16239">MISGETARLLDLVRQAGTAESTPKPVDVRAVLEAVAQVAARTSGTTVTLKPGAPVWLVTDETALWRMITNLVDNGVRAAGPRGEVELAAEPGPPAVVTVTDDGPGFGEGARGWAGRGLRVVSEQAGAGGARVRIERRTPRGTCVRLEFAEAVSEATG</sequence>
<comment type="catalytic activity">
    <reaction evidence="1">
        <text>ATP + protein L-histidine = ADP + protein N-phospho-L-histidine.</text>
        <dbReference type="EC" id="2.7.13.3"/>
    </reaction>
</comment>
<dbReference type="InterPro" id="IPR003594">
    <property type="entry name" value="HATPase_dom"/>
</dbReference>
<comment type="caution">
    <text evidence="9">The sequence shown here is derived from an EMBL/GenBank/DDBJ whole genome shotgun (WGS) entry which is preliminary data.</text>
</comment>
<dbReference type="Pfam" id="PF02518">
    <property type="entry name" value="HATPase_c"/>
    <property type="match status" value="1"/>
</dbReference>
<keyword evidence="5" id="KW-0812">Transmembrane</keyword>
<evidence type="ECO:0000256" key="6">
    <source>
        <dbReference type="ARBA" id="ARBA00022777"/>
    </source>
</evidence>
<keyword evidence="3" id="KW-0597">Phosphoprotein</keyword>
<dbReference type="InterPro" id="IPR050428">
    <property type="entry name" value="TCS_sensor_his_kinase"/>
</dbReference>
<evidence type="ECO:0000256" key="2">
    <source>
        <dbReference type="ARBA" id="ARBA00012438"/>
    </source>
</evidence>
<keyword evidence="7" id="KW-1133">Transmembrane helix</keyword>
<dbReference type="SMART" id="SM00387">
    <property type="entry name" value="HATPase_c"/>
    <property type="match status" value="1"/>
</dbReference>
<dbReference type="Proteomes" id="UP001440984">
    <property type="component" value="Unassembled WGS sequence"/>
</dbReference>
<dbReference type="PANTHER" id="PTHR45436:SF5">
    <property type="entry name" value="SENSOR HISTIDINE KINASE TRCS"/>
    <property type="match status" value="1"/>
</dbReference>
<keyword evidence="4" id="KW-0808">Transferase</keyword>
<dbReference type="InterPro" id="IPR005467">
    <property type="entry name" value="His_kinase_dom"/>
</dbReference>
<feature type="domain" description="Histidine kinase" evidence="8">
    <location>
        <begin position="1"/>
        <end position="152"/>
    </location>
</feature>
<dbReference type="SUPFAM" id="SSF55874">
    <property type="entry name" value="ATPase domain of HSP90 chaperone/DNA topoisomerase II/histidine kinase"/>
    <property type="match status" value="1"/>
</dbReference>
<proteinExistence type="predicted"/>
<dbReference type="EC" id="2.7.13.3" evidence="2"/>